<name>A0A2G8LAL2_STIJA</name>
<dbReference type="AlphaFoldDB" id="A0A2G8LAL2"/>
<protein>
    <submittedName>
        <fullName evidence="1">Uncharacterized protein</fullName>
    </submittedName>
</protein>
<evidence type="ECO:0000313" key="1">
    <source>
        <dbReference type="EMBL" id="PIK57282.1"/>
    </source>
</evidence>
<sequence>MALSYLRISDGQNEILFRCFILFVCVTSTFGSHRTFRTATSGNSNSVVPSASTIQESQDQIRYSNLVEETSSSNAGRDAKLKCLTSSQRRRTLVKSTSLTEEERMLKIQRIKRSTTGRRQNENRSPGDGNHIANVVYFDLDSDFLYYSHLHDTGEDVYFPAENFSVEMWVKPEGGQATGAVIAAGGYT</sequence>
<reference evidence="1 2" key="1">
    <citation type="journal article" date="2017" name="PLoS Biol.">
        <title>The sea cucumber genome provides insights into morphological evolution and visceral regeneration.</title>
        <authorList>
            <person name="Zhang X."/>
            <person name="Sun L."/>
            <person name="Yuan J."/>
            <person name="Sun Y."/>
            <person name="Gao Y."/>
            <person name="Zhang L."/>
            <person name="Li S."/>
            <person name="Dai H."/>
            <person name="Hamel J.F."/>
            <person name="Liu C."/>
            <person name="Yu Y."/>
            <person name="Liu S."/>
            <person name="Lin W."/>
            <person name="Guo K."/>
            <person name="Jin S."/>
            <person name="Xu P."/>
            <person name="Storey K.B."/>
            <person name="Huan P."/>
            <person name="Zhang T."/>
            <person name="Zhou Y."/>
            <person name="Zhang J."/>
            <person name="Lin C."/>
            <person name="Li X."/>
            <person name="Xing L."/>
            <person name="Huo D."/>
            <person name="Sun M."/>
            <person name="Wang L."/>
            <person name="Mercier A."/>
            <person name="Li F."/>
            <person name="Yang H."/>
            <person name="Xiang J."/>
        </authorList>
    </citation>
    <scope>NUCLEOTIDE SEQUENCE [LARGE SCALE GENOMIC DNA]</scope>
    <source>
        <strain evidence="1">Shaxun</strain>
        <tissue evidence="1">Muscle</tissue>
    </source>
</reference>
<keyword evidence="2" id="KW-1185">Reference proteome</keyword>
<evidence type="ECO:0000313" key="2">
    <source>
        <dbReference type="Proteomes" id="UP000230750"/>
    </source>
</evidence>
<organism evidence="1 2">
    <name type="scientific">Stichopus japonicus</name>
    <name type="common">Sea cucumber</name>
    <dbReference type="NCBI Taxonomy" id="307972"/>
    <lineage>
        <taxon>Eukaryota</taxon>
        <taxon>Metazoa</taxon>
        <taxon>Echinodermata</taxon>
        <taxon>Eleutherozoa</taxon>
        <taxon>Echinozoa</taxon>
        <taxon>Holothuroidea</taxon>
        <taxon>Aspidochirotacea</taxon>
        <taxon>Aspidochirotida</taxon>
        <taxon>Stichopodidae</taxon>
        <taxon>Apostichopus</taxon>
    </lineage>
</organism>
<dbReference type="OrthoDB" id="8875095at2759"/>
<accession>A0A2G8LAL2</accession>
<gene>
    <name evidence="1" type="ORF">BSL78_05790</name>
</gene>
<dbReference type="EMBL" id="MRZV01000147">
    <property type="protein sequence ID" value="PIK57282.1"/>
    <property type="molecule type" value="Genomic_DNA"/>
</dbReference>
<proteinExistence type="predicted"/>
<dbReference type="Proteomes" id="UP000230750">
    <property type="component" value="Unassembled WGS sequence"/>
</dbReference>
<comment type="caution">
    <text evidence="1">The sequence shown here is derived from an EMBL/GenBank/DDBJ whole genome shotgun (WGS) entry which is preliminary data.</text>
</comment>